<evidence type="ECO:0008006" key="6">
    <source>
        <dbReference type="Google" id="ProtNLM"/>
    </source>
</evidence>
<keyword evidence="2" id="KW-0812">Transmembrane</keyword>
<feature type="region of interest" description="Disordered" evidence="1">
    <location>
        <begin position="112"/>
        <end position="134"/>
    </location>
</feature>
<feature type="compositionally biased region" description="Low complexity" evidence="1">
    <location>
        <begin position="125"/>
        <end position="134"/>
    </location>
</feature>
<keyword evidence="5" id="KW-1185">Reference proteome</keyword>
<evidence type="ECO:0000256" key="1">
    <source>
        <dbReference type="SAM" id="MobiDB-lite"/>
    </source>
</evidence>
<feature type="transmembrane region" description="Helical" evidence="2">
    <location>
        <begin position="244"/>
        <end position="266"/>
    </location>
</feature>
<name>A0AAD6SR75_9AGAR</name>
<evidence type="ECO:0000256" key="2">
    <source>
        <dbReference type="SAM" id="Phobius"/>
    </source>
</evidence>
<sequence length="383" mass="40338">MAMYRWLVYLAFFPAVSLAAFIVDNFTKPALTCEPFLIQWQGGTAPWTLSVLQVGTSELLEDLGTFTVTSFKWDVDLAAGTSVLIQLRDSTGAVATSQSLTIQPGSANCILTTLSSPPPPPPSPSSTSSVTLESKSTGLGSIRQTITFSAARTTSVASSTGTGSRPASSNSQFNVATRIRPTSSISVSNVPPTISLPSPTRTSSLTTASLSIATGSGGFTQSGVGAYSTMLPAQGLSIQKASPVGLILGLLIPGILLLGFFCVFLLRRRTRSAPAGIEELAVKDRQDTPTWFMKTDQPNPWTAYGTPSSGSYRNSYQESEFSSSTRSASVSRVSPYQLPSSRPDSDASSIRFLSLVPPPNAGQRIETSVFPTAPVEPLPPPAL</sequence>
<protein>
    <recommendedName>
        <fullName evidence="6">Transmembrane protein</fullName>
    </recommendedName>
</protein>
<keyword evidence="2" id="KW-0472">Membrane</keyword>
<feature type="signal peptide" evidence="3">
    <location>
        <begin position="1"/>
        <end position="19"/>
    </location>
</feature>
<evidence type="ECO:0000313" key="4">
    <source>
        <dbReference type="EMBL" id="KAJ7031661.1"/>
    </source>
</evidence>
<accession>A0AAD6SR75</accession>
<feature type="region of interest" description="Disordered" evidence="1">
    <location>
        <begin position="332"/>
        <end position="383"/>
    </location>
</feature>
<evidence type="ECO:0000256" key="3">
    <source>
        <dbReference type="SAM" id="SignalP"/>
    </source>
</evidence>
<dbReference type="Proteomes" id="UP001218188">
    <property type="component" value="Unassembled WGS sequence"/>
</dbReference>
<evidence type="ECO:0000313" key="5">
    <source>
        <dbReference type="Proteomes" id="UP001218188"/>
    </source>
</evidence>
<feature type="compositionally biased region" description="Polar residues" evidence="1">
    <location>
        <begin position="337"/>
        <end position="348"/>
    </location>
</feature>
<dbReference type="PANTHER" id="PTHR37487:SF3">
    <property type="entry name" value="CLEAVAGE_POLYADENYLATION SPECIFICITY FACTOR A SUBUNIT N-TERMINAL DOMAIN-CONTAINING PROTEIN"/>
    <property type="match status" value="1"/>
</dbReference>
<dbReference type="EMBL" id="JARJCM010000080">
    <property type="protein sequence ID" value="KAJ7031661.1"/>
    <property type="molecule type" value="Genomic_DNA"/>
</dbReference>
<reference evidence="4" key="1">
    <citation type="submission" date="2023-03" db="EMBL/GenBank/DDBJ databases">
        <title>Massive genome expansion in bonnet fungi (Mycena s.s.) driven by repeated elements and novel gene families across ecological guilds.</title>
        <authorList>
            <consortium name="Lawrence Berkeley National Laboratory"/>
            <person name="Harder C.B."/>
            <person name="Miyauchi S."/>
            <person name="Viragh M."/>
            <person name="Kuo A."/>
            <person name="Thoen E."/>
            <person name="Andreopoulos B."/>
            <person name="Lu D."/>
            <person name="Skrede I."/>
            <person name="Drula E."/>
            <person name="Henrissat B."/>
            <person name="Morin E."/>
            <person name="Kohler A."/>
            <person name="Barry K."/>
            <person name="LaButti K."/>
            <person name="Morin E."/>
            <person name="Salamov A."/>
            <person name="Lipzen A."/>
            <person name="Mereny Z."/>
            <person name="Hegedus B."/>
            <person name="Baldrian P."/>
            <person name="Stursova M."/>
            <person name="Weitz H."/>
            <person name="Taylor A."/>
            <person name="Grigoriev I.V."/>
            <person name="Nagy L.G."/>
            <person name="Martin F."/>
            <person name="Kauserud H."/>
        </authorList>
    </citation>
    <scope>NUCLEOTIDE SEQUENCE</scope>
    <source>
        <strain evidence="4">CBHHK200</strain>
    </source>
</reference>
<feature type="chain" id="PRO_5042043330" description="Transmembrane protein" evidence="3">
    <location>
        <begin position="20"/>
        <end position="383"/>
    </location>
</feature>
<keyword evidence="2" id="KW-1133">Transmembrane helix</keyword>
<comment type="caution">
    <text evidence="4">The sequence shown here is derived from an EMBL/GenBank/DDBJ whole genome shotgun (WGS) entry which is preliminary data.</text>
</comment>
<dbReference type="PANTHER" id="PTHR37487">
    <property type="entry name" value="CHROMOSOME 1, WHOLE GENOME SHOTGUN SEQUENCE"/>
    <property type="match status" value="1"/>
</dbReference>
<gene>
    <name evidence="4" type="ORF">C8F04DRAFT_1110216</name>
</gene>
<proteinExistence type="predicted"/>
<keyword evidence="3" id="KW-0732">Signal</keyword>
<feature type="region of interest" description="Disordered" evidence="1">
    <location>
        <begin position="290"/>
        <end position="318"/>
    </location>
</feature>
<dbReference type="AlphaFoldDB" id="A0AAD6SR75"/>
<feature type="compositionally biased region" description="Pro residues" evidence="1">
    <location>
        <begin position="374"/>
        <end position="383"/>
    </location>
</feature>
<organism evidence="4 5">
    <name type="scientific">Mycena alexandri</name>
    <dbReference type="NCBI Taxonomy" id="1745969"/>
    <lineage>
        <taxon>Eukaryota</taxon>
        <taxon>Fungi</taxon>
        <taxon>Dikarya</taxon>
        <taxon>Basidiomycota</taxon>
        <taxon>Agaricomycotina</taxon>
        <taxon>Agaricomycetes</taxon>
        <taxon>Agaricomycetidae</taxon>
        <taxon>Agaricales</taxon>
        <taxon>Marasmiineae</taxon>
        <taxon>Mycenaceae</taxon>
        <taxon>Mycena</taxon>
    </lineage>
</organism>
<feature type="compositionally biased region" description="Polar residues" evidence="1">
    <location>
        <begin position="296"/>
        <end position="314"/>
    </location>
</feature>